<evidence type="ECO:0000256" key="1">
    <source>
        <dbReference type="ARBA" id="ARBA00004123"/>
    </source>
</evidence>
<evidence type="ECO:0000256" key="4">
    <source>
        <dbReference type="ARBA" id="ARBA00023242"/>
    </source>
</evidence>
<dbReference type="InterPro" id="IPR046955">
    <property type="entry name" value="PHR1-like"/>
</dbReference>
<feature type="domain" description="Myb-like" evidence="6">
    <location>
        <begin position="29"/>
        <end position="80"/>
    </location>
</feature>
<reference evidence="7 8" key="1">
    <citation type="journal article" date="2023" name="Hortic Res">
        <title>The complete reference genome for grapevine (Vitis vinifera L.) genetics and breeding.</title>
        <authorList>
            <person name="Shi X."/>
            <person name="Cao S."/>
            <person name="Wang X."/>
            <person name="Huang S."/>
            <person name="Wang Y."/>
            <person name="Liu Z."/>
            <person name="Liu W."/>
            <person name="Leng X."/>
            <person name="Peng Y."/>
            <person name="Wang N."/>
            <person name="Wang Y."/>
            <person name="Ma Z."/>
            <person name="Xu X."/>
            <person name="Zhang F."/>
            <person name="Xue H."/>
            <person name="Zhong H."/>
            <person name="Wang Y."/>
            <person name="Zhang K."/>
            <person name="Velt A."/>
            <person name="Avia K."/>
            <person name="Holtgrawe D."/>
            <person name="Grimplet J."/>
            <person name="Matus J.T."/>
            <person name="Ware D."/>
            <person name="Wu X."/>
            <person name="Wang H."/>
            <person name="Liu C."/>
            <person name="Fang Y."/>
            <person name="Rustenholz C."/>
            <person name="Cheng Z."/>
            <person name="Xiao H."/>
            <person name="Zhou Y."/>
        </authorList>
    </citation>
    <scope>NUCLEOTIDE SEQUENCE [LARGE SCALE GENOMIC DNA]</scope>
    <source>
        <strain evidence="8">cv. Pinot noir / PN40024</strain>
        <tissue evidence="7">Leaf</tissue>
    </source>
</reference>
<evidence type="ECO:0000256" key="5">
    <source>
        <dbReference type="SAM" id="MobiDB-lite"/>
    </source>
</evidence>
<dbReference type="NCBIfam" id="TIGR01557">
    <property type="entry name" value="myb_SHAQKYF"/>
    <property type="match status" value="1"/>
</dbReference>
<sequence>MSYSIFHQPEMKNSQRTGVRQYNKSEFPRLRWTPELHDHFVEVVERLGGKYRATPKRILQMMSVKGLKISHVKSHLQMYRNMKGCSNINILVPMKHLCEERANFNANGFFPISSSQRLTARNELREWELDRRGFEPNVFHEESDGLQIMEETGDYEQQDTQTSLLSGTSKEEDVGPKEICELSLSFATSPLMRSKKDQESWPLNNIDHTRHSNATARKFINIPHFQSLRENRLNLDLTISTCFSHSN</sequence>
<dbReference type="Pfam" id="PF00249">
    <property type="entry name" value="Myb_DNA-binding"/>
    <property type="match status" value="1"/>
</dbReference>
<gene>
    <name evidence="7" type="ORF">VitviT2T_017471</name>
</gene>
<keyword evidence="4" id="KW-0539">Nucleus</keyword>
<evidence type="ECO:0000313" key="8">
    <source>
        <dbReference type="Proteomes" id="UP001227230"/>
    </source>
</evidence>
<keyword evidence="8" id="KW-1185">Reference proteome</keyword>
<organism evidence="7 8">
    <name type="scientific">Vitis vinifera</name>
    <name type="common">Grape</name>
    <dbReference type="NCBI Taxonomy" id="29760"/>
    <lineage>
        <taxon>Eukaryota</taxon>
        <taxon>Viridiplantae</taxon>
        <taxon>Streptophyta</taxon>
        <taxon>Embryophyta</taxon>
        <taxon>Tracheophyta</taxon>
        <taxon>Spermatophyta</taxon>
        <taxon>Magnoliopsida</taxon>
        <taxon>eudicotyledons</taxon>
        <taxon>Gunneridae</taxon>
        <taxon>Pentapetalae</taxon>
        <taxon>rosids</taxon>
        <taxon>Vitales</taxon>
        <taxon>Vitaceae</taxon>
        <taxon>Viteae</taxon>
        <taxon>Vitis</taxon>
    </lineage>
</organism>
<dbReference type="SUPFAM" id="SSF46689">
    <property type="entry name" value="Homeodomain-like"/>
    <property type="match status" value="1"/>
</dbReference>
<evidence type="ECO:0000259" key="6">
    <source>
        <dbReference type="Pfam" id="PF00249"/>
    </source>
</evidence>
<dbReference type="PANTHER" id="PTHR31314:SF113">
    <property type="entry name" value="MYB FAMILY TRANSCRIPTION FACTOR MPH1"/>
    <property type="match status" value="1"/>
</dbReference>
<evidence type="ECO:0000256" key="2">
    <source>
        <dbReference type="ARBA" id="ARBA00023015"/>
    </source>
</evidence>
<name>A0ABY9CUN6_VITVI</name>
<accession>A0ABY9CUN6</accession>
<dbReference type="Proteomes" id="UP001227230">
    <property type="component" value="Chromosome 12"/>
</dbReference>
<dbReference type="InterPro" id="IPR001005">
    <property type="entry name" value="SANT/Myb"/>
</dbReference>
<comment type="subcellular location">
    <subcellularLocation>
        <location evidence="1">Nucleus</location>
    </subcellularLocation>
</comment>
<keyword evidence="3" id="KW-0804">Transcription</keyword>
<proteinExistence type="predicted"/>
<protein>
    <recommendedName>
        <fullName evidence="6">Myb-like domain-containing protein</fullName>
    </recommendedName>
</protein>
<dbReference type="InterPro" id="IPR006447">
    <property type="entry name" value="Myb_dom_plants"/>
</dbReference>
<feature type="region of interest" description="Disordered" evidence="5">
    <location>
        <begin position="1"/>
        <end position="20"/>
    </location>
</feature>
<dbReference type="PANTHER" id="PTHR31314">
    <property type="entry name" value="MYB FAMILY TRANSCRIPTION FACTOR PHL7-LIKE"/>
    <property type="match status" value="1"/>
</dbReference>
<evidence type="ECO:0000256" key="3">
    <source>
        <dbReference type="ARBA" id="ARBA00023163"/>
    </source>
</evidence>
<evidence type="ECO:0000313" key="7">
    <source>
        <dbReference type="EMBL" id="WJZ98987.1"/>
    </source>
</evidence>
<dbReference type="EMBL" id="CP126659">
    <property type="protein sequence ID" value="WJZ98987.1"/>
    <property type="molecule type" value="Genomic_DNA"/>
</dbReference>
<dbReference type="InterPro" id="IPR009057">
    <property type="entry name" value="Homeodomain-like_sf"/>
</dbReference>
<dbReference type="Gene3D" id="1.10.10.60">
    <property type="entry name" value="Homeodomain-like"/>
    <property type="match status" value="1"/>
</dbReference>
<keyword evidence="2" id="KW-0805">Transcription regulation</keyword>